<feature type="compositionally biased region" description="Acidic residues" evidence="8">
    <location>
        <begin position="427"/>
        <end position="444"/>
    </location>
</feature>
<feature type="region of interest" description="Disordered" evidence="8">
    <location>
        <begin position="354"/>
        <end position="546"/>
    </location>
</feature>
<dbReference type="PANTHER" id="PTHR13468:SF23">
    <property type="entry name" value="EXPRESSED PROTEIN"/>
    <property type="match status" value="1"/>
</dbReference>
<keyword evidence="3" id="KW-0805">Transcription regulation</keyword>
<feature type="compositionally biased region" description="Basic and acidic residues" evidence="8">
    <location>
        <begin position="445"/>
        <end position="461"/>
    </location>
</feature>
<feature type="compositionally biased region" description="Polar residues" evidence="8">
    <location>
        <begin position="470"/>
        <end position="484"/>
    </location>
</feature>
<organism evidence="10 11">
    <name type="scientific">Lolium multiflorum</name>
    <name type="common">Italian ryegrass</name>
    <name type="synonym">Lolium perenne subsp. multiflorum</name>
    <dbReference type="NCBI Taxonomy" id="4521"/>
    <lineage>
        <taxon>Eukaryota</taxon>
        <taxon>Viridiplantae</taxon>
        <taxon>Streptophyta</taxon>
        <taxon>Embryophyta</taxon>
        <taxon>Tracheophyta</taxon>
        <taxon>Spermatophyta</taxon>
        <taxon>Magnoliopsida</taxon>
        <taxon>Liliopsida</taxon>
        <taxon>Poales</taxon>
        <taxon>Poaceae</taxon>
        <taxon>BOP clade</taxon>
        <taxon>Pooideae</taxon>
        <taxon>Poodae</taxon>
        <taxon>Poeae</taxon>
        <taxon>Poeae Chloroplast Group 2 (Poeae type)</taxon>
        <taxon>Loliodinae</taxon>
        <taxon>Loliinae</taxon>
        <taxon>Lolium</taxon>
    </lineage>
</organism>
<comment type="subcellular location">
    <subcellularLocation>
        <location evidence="1">Nucleus</location>
        <location evidence="1">Nucleolus</location>
    </subcellularLocation>
</comment>
<dbReference type="Pfam" id="PF08766">
    <property type="entry name" value="DEK_C"/>
    <property type="match status" value="1"/>
</dbReference>
<dbReference type="EMBL" id="JAUUTY010000004">
    <property type="protein sequence ID" value="KAK1650287.1"/>
    <property type="molecule type" value="Genomic_DNA"/>
</dbReference>
<evidence type="ECO:0000259" key="9">
    <source>
        <dbReference type="PROSITE" id="PS51998"/>
    </source>
</evidence>
<dbReference type="Proteomes" id="UP001231189">
    <property type="component" value="Unassembled WGS sequence"/>
</dbReference>
<feature type="coiled-coil region" evidence="7">
    <location>
        <begin position="61"/>
        <end position="102"/>
    </location>
</feature>
<evidence type="ECO:0000256" key="2">
    <source>
        <dbReference type="ARBA" id="ARBA00022853"/>
    </source>
</evidence>
<keyword evidence="2" id="KW-0156">Chromatin regulator</keyword>
<evidence type="ECO:0000256" key="1">
    <source>
        <dbReference type="ARBA" id="ARBA00004604"/>
    </source>
</evidence>
<keyword evidence="6" id="KW-0539">Nucleus</keyword>
<evidence type="ECO:0000256" key="8">
    <source>
        <dbReference type="SAM" id="MobiDB-lite"/>
    </source>
</evidence>
<feature type="compositionally biased region" description="Acidic residues" evidence="8">
    <location>
        <begin position="410"/>
        <end position="420"/>
    </location>
</feature>
<gene>
    <name evidence="10" type="ORF">QYE76_068092</name>
</gene>
<keyword evidence="5" id="KW-0804">Transcription</keyword>
<reference evidence="10" key="1">
    <citation type="submission" date="2023-07" db="EMBL/GenBank/DDBJ databases">
        <title>A chromosome-level genome assembly of Lolium multiflorum.</title>
        <authorList>
            <person name="Chen Y."/>
            <person name="Copetti D."/>
            <person name="Kolliker R."/>
            <person name="Studer B."/>
        </authorList>
    </citation>
    <scope>NUCLEOTIDE SEQUENCE</scope>
    <source>
        <strain evidence="10">02402/16</strain>
        <tissue evidence="10">Leaf</tissue>
    </source>
</reference>
<keyword evidence="11" id="KW-1185">Reference proteome</keyword>
<sequence length="621" mass="69245">MADGCGGEGGGDGDGSADCLPIFHRVEATVSKTQAQTEVLAADCARLEAADRVQRESWELVRRLQRSVDELHAAAREKDAEMDRLRAEAADASKKLQANATRRMRWEAAYVELLLGANQKLAELRDTELEDSRTCAETPNSKEVGRCAKLNQDAVDHTASDLSAELRKLKQAYETLSSKKDKEVSALLSENDSLRSQLDIMQQDHAELLKNKKNSDRPHHERKIVERLVEVIDKEPNRNFVVEKGRGTPLKDIPSVAQRLSKKKPTDLKFLHNVLFGSKGKTVDFKGHILQFSGFVWHESDEKQRAKAKKKLDRCMKDMLVELCSVLAIPVPKTDIRKEDIVAKLLDFIAEPHAMSDSGLSDDDQGSNSWKRKRGGDSSSKTLDATSKRSKKKFGDDVSRSKRRKQALEYDSDEDMENEDQPMRSDSEEDADEAPDEQEDGYESAEEKASKKSSDIKDSSGKKKAAVGSIHTSGPPRTTSKSACKTSPSKVSKEKESPYGSAKVFSRKKKPTISNCTPSSEKEIEEKKLSGKEATKGKGEAAEGGLPSEAELKKTIIGILRKVDFETSTFSDILRKLDDHYKIDLEPRKGAIKIMIQQEVTKYSRWPWGFVTPNVHKNTLV</sequence>
<dbReference type="GO" id="GO:0005730">
    <property type="term" value="C:nucleolus"/>
    <property type="evidence" value="ECO:0007669"/>
    <property type="project" value="UniProtKB-SubCell"/>
</dbReference>
<dbReference type="FunFam" id="1.10.10.60:FF:000220">
    <property type="entry name" value="DEK domain-containing chromatin associated protein"/>
    <property type="match status" value="1"/>
</dbReference>
<dbReference type="GO" id="GO:0006325">
    <property type="term" value="P:chromatin organization"/>
    <property type="evidence" value="ECO:0007669"/>
    <property type="project" value="UniProtKB-KW"/>
</dbReference>
<dbReference type="Gene3D" id="1.10.10.60">
    <property type="entry name" value="Homeodomain-like"/>
    <property type="match status" value="1"/>
</dbReference>
<keyword evidence="4" id="KW-0238">DNA-binding</keyword>
<evidence type="ECO:0000256" key="5">
    <source>
        <dbReference type="ARBA" id="ARBA00023163"/>
    </source>
</evidence>
<dbReference type="GO" id="GO:2000779">
    <property type="term" value="P:regulation of double-strand break repair"/>
    <property type="evidence" value="ECO:0007669"/>
    <property type="project" value="TreeGrafter"/>
</dbReference>
<feature type="coiled-coil region" evidence="7">
    <location>
        <begin position="159"/>
        <end position="211"/>
    </location>
</feature>
<comment type="caution">
    <text evidence="10">The sequence shown here is derived from an EMBL/GenBank/DDBJ whole genome shotgun (WGS) entry which is preliminary data.</text>
</comment>
<accession>A0AAD8SDS4</accession>
<evidence type="ECO:0000313" key="10">
    <source>
        <dbReference type="EMBL" id="KAK1650287.1"/>
    </source>
</evidence>
<dbReference type="SUPFAM" id="SSF109715">
    <property type="entry name" value="DEK C-terminal domain"/>
    <property type="match status" value="1"/>
</dbReference>
<dbReference type="AlphaFoldDB" id="A0AAD8SDS4"/>
<evidence type="ECO:0000256" key="7">
    <source>
        <dbReference type="SAM" id="Coils"/>
    </source>
</evidence>
<proteinExistence type="predicted"/>
<evidence type="ECO:0000256" key="6">
    <source>
        <dbReference type="ARBA" id="ARBA00023242"/>
    </source>
</evidence>
<dbReference type="InterPro" id="IPR014876">
    <property type="entry name" value="DEK_C"/>
</dbReference>
<keyword evidence="7" id="KW-0175">Coiled coil</keyword>
<feature type="domain" description="DEK-C" evidence="9">
    <location>
        <begin position="546"/>
        <end position="601"/>
    </location>
</feature>
<dbReference type="InterPro" id="IPR044198">
    <property type="entry name" value="DEK"/>
</dbReference>
<dbReference type="GO" id="GO:0003677">
    <property type="term" value="F:DNA binding"/>
    <property type="evidence" value="ECO:0007669"/>
    <property type="project" value="UniProtKB-KW"/>
</dbReference>
<evidence type="ECO:0000256" key="3">
    <source>
        <dbReference type="ARBA" id="ARBA00023015"/>
    </source>
</evidence>
<evidence type="ECO:0000313" key="11">
    <source>
        <dbReference type="Proteomes" id="UP001231189"/>
    </source>
</evidence>
<feature type="compositionally biased region" description="Basic and acidic residues" evidence="8">
    <location>
        <begin position="520"/>
        <end position="541"/>
    </location>
</feature>
<protein>
    <recommendedName>
        <fullName evidence="9">DEK-C domain-containing protein</fullName>
    </recommendedName>
</protein>
<dbReference type="PANTHER" id="PTHR13468">
    <property type="entry name" value="DEK PROTEIN"/>
    <property type="match status" value="1"/>
</dbReference>
<evidence type="ECO:0000256" key="4">
    <source>
        <dbReference type="ARBA" id="ARBA00023125"/>
    </source>
</evidence>
<dbReference type="GO" id="GO:0042393">
    <property type="term" value="F:histone binding"/>
    <property type="evidence" value="ECO:0007669"/>
    <property type="project" value="TreeGrafter"/>
</dbReference>
<name>A0AAD8SDS4_LOLMU</name>
<dbReference type="PROSITE" id="PS51998">
    <property type="entry name" value="DEK_C"/>
    <property type="match status" value="1"/>
</dbReference>